<feature type="compositionally biased region" description="Basic and acidic residues" evidence="2">
    <location>
        <begin position="275"/>
        <end position="287"/>
    </location>
</feature>
<reference evidence="3 4" key="1">
    <citation type="journal article" date="2018" name="Evol. Lett.">
        <title>Horizontal gene cluster transfer increased hallucinogenic mushroom diversity.</title>
        <authorList>
            <person name="Reynolds H.T."/>
            <person name="Vijayakumar V."/>
            <person name="Gluck-Thaler E."/>
            <person name="Korotkin H.B."/>
            <person name="Matheny P.B."/>
            <person name="Slot J.C."/>
        </authorList>
    </citation>
    <scope>NUCLEOTIDE SEQUENCE [LARGE SCALE GENOMIC DNA]</scope>
    <source>
        <strain evidence="3 4">2629</strain>
    </source>
</reference>
<organism evidence="3 4">
    <name type="scientific">Panaeolus cyanescens</name>
    <dbReference type="NCBI Taxonomy" id="181874"/>
    <lineage>
        <taxon>Eukaryota</taxon>
        <taxon>Fungi</taxon>
        <taxon>Dikarya</taxon>
        <taxon>Basidiomycota</taxon>
        <taxon>Agaricomycotina</taxon>
        <taxon>Agaricomycetes</taxon>
        <taxon>Agaricomycetidae</taxon>
        <taxon>Agaricales</taxon>
        <taxon>Agaricineae</taxon>
        <taxon>Galeropsidaceae</taxon>
        <taxon>Panaeolus</taxon>
    </lineage>
</organism>
<feature type="region of interest" description="Disordered" evidence="2">
    <location>
        <begin position="672"/>
        <end position="813"/>
    </location>
</feature>
<accession>A0A409W209</accession>
<keyword evidence="1" id="KW-0175">Coiled coil</keyword>
<gene>
    <name evidence="3" type="ORF">CVT24_004824</name>
</gene>
<feature type="compositionally biased region" description="Basic and acidic residues" evidence="2">
    <location>
        <begin position="119"/>
        <end position="131"/>
    </location>
</feature>
<feature type="compositionally biased region" description="Polar residues" evidence="2">
    <location>
        <begin position="1474"/>
        <end position="1483"/>
    </location>
</feature>
<feature type="region of interest" description="Disordered" evidence="2">
    <location>
        <begin position="613"/>
        <end position="648"/>
    </location>
</feature>
<dbReference type="OrthoDB" id="3069722at2759"/>
<keyword evidence="4" id="KW-1185">Reference proteome</keyword>
<sequence>MSMSIRSGTGGGAGSIAQVLGDVWGAGASSQHGGGGGGPQGATNPNISLDHTINTHANTGSNPRLSTAAAENSRTPKPIQVVPMPASVGMNATANSSTSSAATYGVQIPSVHGSGQGQGERERRRERDGHRHSTASASASRREKEKEKETSSRRERDKEGRRYSHQPTSAGSLGSVLSYVSSRHGGHGHGYYKSGAGGGGIETIKEVDGYSESERRGGGDRLPPPFSDSADTSPVDGGNFAGVGAGGGKRGSGYRSSMGVGGAAGASQSTIRGGGGRERDKGKDTHRDSRHRVREHEREYSSPNAHASSSATAAAPAPVAVAGSSTAASMNMPPPVYMATPGPSAPIPGLTTAPVTSAAPAFTPVATAVPLDRDINTSIGSNFSLNLSISPASLRPPPAYKAERERQLANVPHEALVAQLVQKEHESAEVGRLLEKAVRGVERLRAKRREGEERAREGEERVKREVEERVRRELEEGLRGAEERAQEAEERVGEMRVRIERLESENRGLAVRSREAVLEAQRESAKSGEDVAQWKLKAEWAENEIARGRSVVVHLETQIADLERELEKARSAARQFKEQTVILYAREEAHRQGFEEGLKQGRQAGQEQLALLGVDDSSTADNKKGKKKSQGSVIQAERTRSAPAGPSQLEMENHLAQLNKIHDNEMLRIRKQLSNAERERDRERSGKREAEARIGDMEKSLREMKQREEARRREEEDERERRRKEEEEEREKMRKEVSRLKEEMRRERVDREIREREKEAREREKERERDEAEREREREKEREKAEREREREREMAERERELDERERDLEREQQMMTPSRPIPYLSMPMAPPPTAVQPVGMPVASIPVLPVVPVATTSSVTSHMGMGGGMPQPEIPNIVPRGGPGVGVGMPEVEIPNIVLKGGQVYTPGGGIQSGGMPEPSIPNIVPRGYTPGGVGMPEVEIPNIVPKGGGVGMPEVEIPNIVPPRSHTPYTPHSSHGAGAGGGMPEPSIPHIVPRSHTPYTPGGTGMPEPNIPNIIPRSHSPHTPGGSGMPEPTIPHIVLRSHTPGGGVGMPEVSIPHIIPRGGGQTPAGGFGMPEVNIPHILPRSHTPRTPGGKGMPEPTIPHIVPRSHTPGGGGGGMPEPTIPHIVPRGGQTTSERGHRRRDSTGSSVASTMPLEFIPGPGAGGWGGMGTIPEDISVRGPSPGPVPVPAPGGLGMPVASVPSFGVPGSDRGGAGGGMPTPTIPQFPGGATPVPPPGSRGTGMTPYTSGSNPLPNPPEWLHNPPADYTKVPYTGPKEGILSHEQLYGGAMNRPSSRASRANEHLDVVQPRPLDLRRAGSNGSWHIQVIGPSRPPSGHGNPEETRNSFLSPNHQPAPLPHPDTTSSRRSGHSRSGSGAGAAPASPSMGWGQALPTRPRSRAGGGPSRSGSPVTAPDGTYGNPLRTNHGAGASPSGGAIYGNPIRGTPSLPTNPLPSVIRATTPGGFGGGNVPTAPNSPEAQPTIIPASTTIGRKKKGKLAAARTSVYGNPTKTNDGDEDDGEPIFIPPGPVPSFAASAGRAGSSGSATPGKKTGMIMVPSKGSNAPITSISASPIVAPVGFPSPNMGGNQPLGFGGWGGAGTAGSAGGGGSVFGFGGGGFGAGTAGSASGRSPFGRTAELAQQRDDDEGSENTIDRMTRQNTLRNQISTTGFGFGASAGGGGGGGSVAASPNLNANRRSVFGMPSPTIPNIVPGTAGSSGGGGGGGLFGGVSVFGDSGAGISMPEATVPQIVEEPVAMPEPSVPNIVPDPPTTTAGKKKKKKK</sequence>
<feature type="compositionally biased region" description="Basic and acidic residues" evidence="2">
    <location>
        <begin position="140"/>
        <end position="162"/>
    </location>
</feature>
<evidence type="ECO:0000313" key="4">
    <source>
        <dbReference type="Proteomes" id="UP000284842"/>
    </source>
</evidence>
<protein>
    <submittedName>
        <fullName evidence="3">Uncharacterized protein</fullName>
    </submittedName>
</protein>
<feature type="region of interest" description="Disordered" evidence="2">
    <location>
        <begin position="1020"/>
        <end position="1107"/>
    </location>
</feature>
<feature type="region of interest" description="Disordered" evidence="2">
    <location>
        <begin position="25"/>
        <end position="82"/>
    </location>
</feature>
<feature type="compositionally biased region" description="Low complexity" evidence="2">
    <location>
        <begin position="169"/>
        <end position="183"/>
    </location>
</feature>
<dbReference type="STRING" id="181874.A0A409W209"/>
<evidence type="ECO:0000313" key="3">
    <source>
        <dbReference type="EMBL" id="PPQ72508.1"/>
    </source>
</evidence>
<feature type="region of interest" description="Disordered" evidence="2">
    <location>
        <begin position="1290"/>
        <end position="1451"/>
    </location>
</feature>
<dbReference type="GO" id="GO:0003682">
    <property type="term" value="F:chromatin binding"/>
    <property type="evidence" value="ECO:0007669"/>
    <property type="project" value="TreeGrafter"/>
</dbReference>
<dbReference type="GO" id="GO:0000793">
    <property type="term" value="C:condensed chromosome"/>
    <property type="evidence" value="ECO:0007669"/>
    <property type="project" value="TreeGrafter"/>
</dbReference>
<evidence type="ECO:0000256" key="2">
    <source>
        <dbReference type="SAM" id="MobiDB-lite"/>
    </source>
</evidence>
<feature type="compositionally biased region" description="Gly residues" evidence="2">
    <location>
        <begin position="239"/>
        <end position="251"/>
    </location>
</feature>
<feature type="compositionally biased region" description="Polar residues" evidence="2">
    <location>
        <begin position="43"/>
        <end position="75"/>
    </location>
</feature>
<comment type="caution">
    <text evidence="3">The sequence shown here is derived from an EMBL/GenBank/DDBJ whole genome shotgun (WGS) entry which is preliminary data.</text>
</comment>
<dbReference type="GO" id="GO:0000785">
    <property type="term" value="C:chromatin"/>
    <property type="evidence" value="ECO:0007669"/>
    <property type="project" value="TreeGrafter"/>
</dbReference>
<name>A0A409W209_9AGAR</name>
<dbReference type="Proteomes" id="UP000284842">
    <property type="component" value="Unassembled WGS sequence"/>
</dbReference>
<dbReference type="EMBL" id="NHTK01005866">
    <property type="protein sequence ID" value="PPQ72508.1"/>
    <property type="molecule type" value="Genomic_DNA"/>
</dbReference>
<feature type="compositionally biased region" description="Basic and acidic residues" evidence="2">
    <location>
        <begin position="676"/>
        <end position="813"/>
    </location>
</feature>
<feature type="compositionally biased region" description="Low complexity" evidence="2">
    <location>
        <begin position="1373"/>
        <end position="1387"/>
    </location>
</feature>
<dbReference type="InParanoid" id="A0A409W209"/>
<feature type="compositionally biased region" description="Gly residues" evidence="2">
    <location>
        <begin position="1063"/>
        <end position="1074"/>
    </location>
</feature>
<proteinExistence type="predicted"/>
<dbReference type="PANTHER" id="PTHR43941">
    <property type="entry name" value="STRUCTURAL MAINTENANCE OF CHROMOSOMES PROTEIN 2"/>
    <property type="match status" value="1"/>
</dbReference>
<feature type="region of interest" description="Disordered" evidence="2">
    <location>
        <begin position="1129"/>
        <end position="1158"/>
    </location>
</feature>
<feature type="compositionally biased region" description="Basic and acidic residues" evidence="2">
    <location>
        <begin position="209"/>
        <end position="219"/>
    </location>
</feature>
<feature type="region of interest" description="Disordered" evidence="2">
    <location>
        <begin position="1759"/>
        <end position="1784"/>
    </location>
</feature>
<dbReference type="GO" id="GO:0007076">
    <property type="term" value="P:mitotic chromosome condensation"/>
    <property type="evidence" value="ECO:0007669"/>
    <property type="project" value="TreeGrafter"/>
</dbReference>
<feature type="coiled-coil region" evidence="1">
    <location>
        <begin position="434"/>
        <end position="505"/>
    </location>
</feature>
<dbReference type="GO" id="GO:0000796">
    <property type="term" value="C:condensin complex"/>
    <property type="evidence" value="ECO:0007669"/>
    <property type="project" value="TreeGrafter"/>
</dbReference>
<feature type="region of interest" description="Disordered" evidence="2">
    <location>
        <begin position="108"/>
        <end position="185"/>
    </location>
</feature>
<feature type="region of interest" description="Disordered" evidence="2">
    <location>
        <begin position="209"/>
        <end position="313"/>
    </location>
</feature>
<feature type="coiled-coil region" evidence="1">
    <location>
        <begin position="545"/>
        <end position="579"/>
    </location>
</feature>
<dbReference type="PANTHER" id="PTHR43941:SF1">
    <property type="entry name" value="STRUCTURAL MAINTENANCE OF CHROMOSOMES PROTEIN 2"/>
    <property type="match status" value="1"/>
</dbReference>
<evidence type="ECO:0000256" key="1">
    <source>
        <dbReference type="SAM" id="Coils"/>
    </source>
</evidence>
<feature type="compositionally biased region" description="Low complexity" evidence="2">
    <location>
        <begin position="301"/>
        <end position="313"/>
    </location>
</feature>
<feature type="region of interest" description="Disordered" evidence="2">
    <location>
        <begin position="1464"/>
        <end position="1483"/>
    </location>
</feature>